<feature type="region of interest" description="Disordered" evidence="2">
    <location>
        <begin position="143"/>
        <end position="165"/>
    </location>
</feature>
<evidence type="ECO:0000313" key="4">
    <source>
        <dbReference type="Proteomes" id="UP000694393"/>
    </source>
</evidence>
<dbReference type="Ensembl" id="ENSPCET00000005461.1">
    <property type="protein sequence ID" value="ENSPCEP00000005273.1"/>
    <property type="gene ID" value="ENSPCEG00000004287.1"/>
</dbReference>
<proteinExistence type="predicted"/>
<dbReference type="AlphaFoldDB" id="A0A8C8RGU0"/>
<keyword evidence="4" id="KW-1185">Reference proteome</keyword>
<feature type="compositionally biased region" description="Pro residues" evidence="2">
    <location>
        <begin position="10"/>
        <end position="20"/>
    </location>
</feature>
<dbReference type="PANTHER" id="PTHR33663:SF3">
    <property type="entry name" value="COILED-COIL DOMAIN-CONTAINING PROTEIN 185"/>
    <property type="match status" value="1"/>
</dbReference>
<dbReference type="PANTHER" id="PTHR33663">
    <property type="entry name" value="COILED-COIL DOMAIN-CONTAINING PROTEIN 177"/>
    <property type="match status" value="1"/>
</dbReference>
<evidence type="ECO:0000256" key="1">
    <source>
        <dbReference type="SAM" id="Coils"/>
    </source>
</evidence>
<dbReference type="Pfam" id="PF15558">
    <property type="entry name" value="DUF4659"/>
    <property type="match status" value="1"/>
</dbReference>
<accession>A0A8C8RGU0</accession>
<organism evidence="3 4">
    <name type="scientific">Pelusios castaneus</name>
    <name type="common">West African mud turtle</name>
    <dbReference type="NCBI Taxonomy" id="367368"/>
    <lineage>
        <taxon>Eukaryota</taxon>
        <taxon>Metazoa</taxon>
        <taxon>Chordata</taxon>
        <taxon>Craniata</taxon>
        <taxon>Vertebrata</taxon>
        <taxon>Euteleostomi</taxon>
        <taxon>Archelosauria</taxon>
        <taxon>Testudinata</taxon>
        <taxon>Testudines</taxon>
        <taxon>Pleurodira</taxon>
        <taxon>Pelomedusidae</taxon>
        <taxon>Pelusios</taxon>
    </lineage>
</organism>
<reference evidence="3" key="1">
    <citation type="submission" date="2025-08" db="UniProtKB">
        <authorList>
            <consortium name="Ensembl"/>
        </authorList>
    </citation>
    <scope>IDENTIFICATION</scope>
</reference>
<dbReference type="Proteomes" id="UP000694393">
    <property type="component" value="Unplaced"/>
</dbReference>
<sequence>MGQVSSLRPASPPPPVPLPLPSARWRSPSDLIDKRYEDLIPERDRKIAALMLARHREAQDRKERQFQTSDAWDKMRRREKKLQSRLEKEKQHHLAESLEMWQRQREHRKARLKLEEHQLLKAREKEMMLQDMKWKKLAQEQEMRRKEKLEKAKSQSEYRKRCQEKQLREKRIAEKNAKQYNYDLLKEKMAQAFEKRLLKEMEGKKKSRELNQYEKARQRHQKAQMDHQVQADELYKRLSIEQKLQRSQEILDHLMEERNRELKEKSLKDEEQGLLAKFRAKETEEEKRRRKSMLLQIAEMKIQQAREIMSKNIQGKAQRSKENNYLKEINHHFRKQKVEDDEKCHLQEIQEAIKRKDEKSNRILRDKEATVEDSRKRARASYDLREKVRELINSHSFE</sequence>
<feature type="region of interest" description="Disordered" evidence="2">
    <location>
        <begin position="56"/>
        <end position="94"/>
    </location>
</feature>
<feature type="region of interest" description="Disordered" evidence="2">
    <location>
        <begin position="1"/>
        <end position="27"/>
    </location>
</feature>
<feature type="coiled-coil region" evidence="1">
    <location>
        <begin position="206"/>
        <end position="264"/>
    </location>
</feature>
<keyword evidence="1" id="KW-0175">Coiled coil</keyword>
<reference evidence="3" key="2">
    <citation type="submission" date="2025-09" db="UniProtKB">
        <authorList>
            <consortium name="Ensembl"/>
        </authorList>
    </citation>
    <scope>IDENTIFICATION</scope>
</reference>
<dbReference type="InterPro" id="IPR029090">
    <property type="entry name" value="DUF4659"/>
</dbReference>
<protein>
    <submittedName>
        <fullName evidence="3">Uncharacterized protein</fullName>
    </submittedName>
</protein>
<name>A0A8C8RGU0_9SAUR</name>
<evidence type="ECO:0000256" key="2">
    <source>
        <dbReference type="SAM" id="MobiDB-lite"/>
    </source>
</evidence>
<evidence type="ECO:0000313" key="3">
    <source>
        <dbReference type="Ensembl" id="ENSPCEP00000005273.1"/>
    </source>
</evidence>